<keyword evidence="5 8" id="KW-1133">Transmembrane helix</keyword>
<keyword evidence="2 8" id="KW-0812">Transmembrane</keyword>
<evidence type="ECO:0000256" key="5">
    <source>
        <dbReference type="ARBA" id="ARBA00022989"/>
    </source>
</evidence>
<evidence type="ECO:0000313" key="11">
    <source>
        <dbReference type="Proteomes" id="UP001235939"/>
    </source>
</evidence>
<keyword evidence="3" id="KW-0479">Metal-binding</keyword>
<dbReference type="EMBL" id="CP092875">
    <property type="protein sequence ID" value="UYV75699.1"/>
    <property type="molecule type" value="Genomic_DNA"/>
</dbReference>
<dbReference type="Pfam" id="PF16212">
    <property type="entry name" value="PhoLip_ATPase_C"/>
    <property type="match status" value="2"/>
</dbReference>
<dbReference type="Proteomes" id="UP001235939">
    <property type="component" value="Chromosome 13"/>
</dbReference>
<accession>A0ABY6L4A9</accession>
<dbReference type="Gene3D" id="3.40.50.1000">
    <property type="entry name" value="HAD superfamily/HAD-like"/>
    <property type="match status" value="1"/>
</dbReference>
<evidence type="ECO:0000256" key="8">
    <source>
        <dbReference type="SAM" id="Phobius"/>
    </source>
</evidence>
<feature type="compositionally biased region" description="Polar residues" evidence="7">
    <location>
        <begin position="52"/>
        <end position="66"/>
    </location>
</feature>
<evidence type="ECO:0000259" key="9">
    <source>
        <dbReference type="Pfam" id="PF16212"/>
    </source>
</evidence>
<evidence type="ECO:0000256" key="3">
    <source>
        <dbReference type="ARBA" id="ARBA00022723"/>
    </source>
</evidence>
<sequence>MALCNTVVVSHYPHKDQMNASGFMMDQVGNGFLDSSSGSGSLLRPPLDPEVHSQNSSLSIPSTPTSGPRPIYEAESPDEIALVEAAYCYNFHLVERTPFSASILVPVQSTPCLTVSRVAGSGRVDYQLLCILPFDAVRKRMSVVVEDPLTGRKFLLAKGADSAIYPILAQPDTEGRLVQELEDEEFDDWLRNHRRIEAAVGLDEEEREQLLQASFSVIECELELLGASGIEDRLQDGVCDTISALRAANIVVWVLTGDKQVSQLGITKETAVNVALSCQLFTQEMELLTINARSKVKQSMPGQSQQYLPVQNTAAELLQFYLDELRHQSCHVKRALVIDGKTLMYLLDMEEEFVVLLRASSAVLCCRTTPLQKNLTNHDSMVCGPGDGANDVSMLQTADIGIGISGQEGLQAVMASDFALTRFCHLKKLLLVHGHWNYDRLTSVILYFFYKNSSVIYTIFWFQIFCGFSGAVMIDQLYLMLINVFFTSLPPIALGVLDQDCSGGLLLTQPPLYTQGQGSKVSLSFSFSLQTWLHVAAVALSLASYLGVVFLYNAYCVGTTILQNPYMVAQHLFPQPAFWFCLLLASLLACLPR</sequence>
<evidence type="ECO:0000313" key="10">
    <source>
        <dbReference type="EMBL" id="UYV75699.1"/>
    </source>
</evidence>
<dbReference type="PANTHER" id="PTHR24092">
    <property type="entry name" value="PROBABLE PHOSPHOLIPID-TRANSPORTING ATPASE"/>
    <property type="match status" value="1"/>
</dbReference>
<dbReference type="Gene3D" id="3.40.1110.10">
    <property type="entry name" value="Calcium-transporting ATPase, cytoplasmic domain N"/>
    <property type="match status" value="1"/>
</dbReference>
<dbReference type="SUPFAM" id="SSF81665">
    <property type="entry name" value="Calcium ATPase, transmembrane domain M"/>
    <property type="match status" value="1"/>
</dbReference>
<evidence type="ECO:0000256" key="6">
    <source>
        <dbReference type="ARBA" id="ARBA00023136"/>
    </source>
</evidence>
<dbReference type="NCBIfam" id="TIGR01494">
    <property type="entry name" value="ATPase_P-type"/>
    <property type="match status" value="1"/>
</dbReference>
<dbReference type="InterPro" id="IPR023214">
    <property type="entry name" value="HAD_sf"/>
</dbReference>
<name>A0ABY6L4A9_9ARAC</name>
<proteinExistence type="predicted"/>
<feature type="domain" description="P-type ATPase C-terminal" evidence="9">
    <location>
        <begin position="526"/>
        <end position="593"/>
    </location>
</feature>
<dbReference type="PANTHER" id="PTHR24092:SF218">
    <property type="entry name" value="PHOSPHOLIPID-TRANSPORTING ATPASE"/>
    <property type="match status" value="1"/>
</dbReference>
<evidence type="ECO:0000256" key="4">
    <source>
        <dbReference type="ARBA" id="ARBA00022842"/>
    </source>
</evidence>
<keyword evidence="11" id="KW-1185">Reference proteome</keyword>
<dbReference type="InterPro" id="IPR036412">
    <property type="entry name" value="HAD-like_sf"/>
</dbReference>
<comment type="subcellular location">
    <subcellularLocation>
        <location evidence="1">Membrane</location>
        <topology evidence="1">Multi-pass membrane protein</topology>
    </subcellularLocation>
</comment>
<dbReference type="InterPro" id="IPR032630">
    <property type="entry name" value="P_typ_ATPase_c"/>
</dbReference>
<organism evidence="10 11">
    <name type="scientific">Cordylochernes scorpioides</name>
    <dbReference type="NCBI Taxonomy" id="51811"/>
    <lineage>
        <taxon>Eukaryota</taxon>
        <taxon>Metazoa</taxon>
        <taxon>Ecdysozoa</taxon>
        <taxon>Arthropoda</taxon>
        <taxon>Chelicerata</taxon>
        <taxon>Arachnida</taxon>
        <taxon>Pseudoscorpiones</taxon>
        <taxon>Cheliferoidea</taxon>
        <taxon>Chernetidae</taxon>
        <taxon>Cordylochernes</taxon>
    </lineage>
</organism>
<keyword evidence="6 8" id="KW-0472">Membrane</keyword>
<evidence type="ECO:0000256" key="7">
    <source>
        <dbReference type="SAM" id="MobiDB-lite"/>
    </source>
</evidence>
<dbReference type="InterPro" id="IPR001757">
    <property type="entry name" value="P_typ_ATPase"/>
</dbReference>
<feature type="transmembrane region" description="Helical" evidence="8">
    <location>
        <begin position="572"/>
        <end position="591"/>
    </location>
</feature>
<evidence type="ECO:0000256" key="2">
    <source>
        <dbReference type="ARBA" id="ARBA00022692"/>
    </source>
</evidence>
<feature type="transmembrane region" description="Helical" evidence="8">
    <location>
        <begin position="455"/>
        <end position="474"/>
    </location>
</feature>
<feature type="region of interest" description="Disordered" evidence="7">
    <location>
        <begin position="36"/>
        <end position="71"/>
    </location>
</feature>
<feature type="transmembrane region" description="Helical" evidence="8">
    <location>
        <begin position="532"/>
        <end position="552"/>
    </location>
</feature>
<evidence type="ECO:0000256" key="1">
    <source>
        <dbReference type="ARBA" id="ARBA00004141"/>
    </source>
</evidence>
<gene>
    <name evidence="10" type="ORF">LAZ67_13001049</name>
</gene>
<dbReference type="InterPro" id="IPR023298">
    <property type="entry name" value="ATPase_P-typ_TM_dom_sf"/>
</dbReference>
<keyword evidence="4" id="KW-0460">Magnesium</keyword>
<dbReference type="InterPro" id="IPR023299">
    <property type="entry name" value="ATPase_P-typ_cyto_dom_N"/>
</dbReference>
<dbReference type="SUPFAM" id="SSF56784">
    <property type="entry name" value="HAD-like"/>
    <property type="match status" value="1"/>
</dbReference>
<protein>
    <submittedName>
        <fullName evidence="10">ATP10B</fullName>
    </submittedName>
</protein>
<dbReference type="SUPFAM" id="SSF81660">
    <property type="entry name" value="Metal cation-transporting ATPase, ATP-binding domain N"/>
    <property type="match status" value="1"/>
</dbReference>
<feature type="domain" description="P-type ATPase C-terminal" evidence="9">
    <location>
        <begin position="413"/>
        <end position="520"/>
    </location>
</feature>
<reference evidence="10 11" key="1">
    <citation type="submission" date="2022-01" db="EMBL/GenBank/DDBJ databases">
        <title>A chromosomal length assembly of Cordylochernes scorpioides.</title>
        <authorList>
            <person name="Zeh D."/>
            <person name="Zeh J."/>
        </authorList>
    </citation>
    <scope>NUCLEOTIDE SEQUENCE [LARGE SCALE GENOMIC DNA]</scope>
    <source>
        <strain evidence="10">IN4F17</strain>
        <tissue evidence="10">Whole Body</tissue>
    </source>
</reference>